<protein>
    <submittedName>
        <fullName evidence="1">Predicted protein</fullName>
    </submittedName>
</protein>
<sequence>MSNTSTSPTVHSFRVNFTQFSANNQLDLDPSSTIIVRQDRTVQIIPDNYQSTKRIITPQKTPNTTNTRTAYTGSIMRTREDQGTVKAFNAFMNFWAGGSLDVDFDTKQVKIHVSGSGVPTIENIIGVIV</sequence>
<name>D2V047_NAEGR</name>
<dbReference type="InParanoid" id="D2V047"/>
<keyword evidence="2" id="KW-1185">Reference proteome</keyword>
<organism evidence="2">
    <name type="scientific">Naegleria gruberi</name>
    <name type="common">Amoeba</name>
    <dbReference type="NCBI Taxonomy" id="5762"/>
    <lineage>
        <taxon>Eukaryota</taxon>
        <taxon>Discoba</taxon>
        <taxon>Heterolobosea</taxon>
        <taxon>Tetramitia</taxon>
        <taxon>Eutetramitia</taxon>
        <taxon>Vahlkampfiidae</taxon>
        <taxon>Naegleria</taxon>
    </lineage>
</organism>
<dbReference type="GeneID" id="8856465"/>
<dbReference type="VEuPathDB" id="AmoebaDB:NAEGRDRAFT_62167"/>
<proteinExistence type="predicted"/>
<dbReference type="EMBL" id="GG738847">
    <property type="protein sequence ID" value="EFC49652.1"/>
    <property type="molecule type" value="Genomic_DNA"/>
</dbReference>
<reference evidence="1 2" key="1">
    <citation type="journal article" date="2010" name="Cell">
        <title>The genome of Naegleria gruberi illuminates early eukaryotic versatility.</title>
        <authorList>
            <person name="Fritz-Laylin L.K."/>
            <person name="Prochnik S.E."/>
            <person name="Ginger M.L."/>
            <person name="Dacks J.B."/>
            <person name="Carpenter M.L."/>
            <person name="Field M.C."/>
            <person name="Kuo A."/>
            <person name="Paredez A."/>
            <person name="Chapman J."/>
            <person name="Pham J."/>
            <person name="Shu S."/>
            <person name="Neupane R."/>
            <person name="Cipriano M."/>
            <person name="Mancuso J."/>
            <person name="Tu H."/>
            <person name="Salamov A."/>
            <person name="Lindquist E."/>
            <person name="Shapiro H."/>
            <person name="Lucas S."/>
            <person name="Grigoriev I.V."/>
            <person name="Cande W.Z."/>
            <person name="Fulton C."/>
            <person name="Rokhsar D.S."/>
            <person name="Dawson S.C."/>
        </authorList>
    </citation>
    <scope>NUCLEOTIDE SEQUENCE [LARGE SCALE GENOMIC DNA]</scope>
    <source>
        <strain evidence="1 2">NEG-M</strain>
    </source>
</reference>
<accession>D2V047</accession>
<dbReference type="RefSeq" id="XP_002682396.1">
    <property type="nucleotide sequence ID" value="XM_002682350.1"/>
</dbReference>
<dbReference type="AlphaFoldDB" id="D2V047"/>
<evidence type="ECO:0000313" key="1">
    <source>
        <dbReference type="EMBL" id="EFC49652.1"/>
    </source>
</evidence>
<dbReference type="KEGG" id="ngr:NAEGRDRAFT_62167"/>
<evidence type="ECO:0000313" key="2">
    <source>
        <dbReference type="Proteomes" id="UP000006671"/>
    </source>
</evidence>
<dbReference type="Proteomes" id="UP000006671">
    <property type="component" value="Unassembled WGS sequence"/>
</dbReference>
<gene>
    <name evidence="1" type="ORF">NAEGRDRAFT_62167</name>
</gene>